<dbReference type="NCBIfam" id="TIGR00220">
    <property type="entry name" value="mscL"/>
    <property type="match status" value="1"/>
</dbReference>
<dbReference type="InterPro" id="IPR037673">
    <property type="entry name" value="MSC/AndL"/>
</dbReference>
<reference evidence="11 12" key="1">
    <citation type="submission" date="2020-03" db="EMBL/GenBank/DDBJ databases">
        <title>Metabolic flexibility allows generalist bacteria to become dominant in a frequently disturbed ecosystem.</title>
        <authorList>
            <person name="Chen Y.-J."/>
            <person name="Leung P.M."/>
            <person name="Bay S.K."/>
            <person name="Hugenholtz P."/>
            <person name="Kessler A.J."/>
            <person name="Shelley G."/>
            <person name="Waite D.W."/>
            <person name="Cook P.L."/>
            <person name="Greening C."/>
        </authorList>
    </citation>
    <scope>NUCLEOTIDE SEQUENCE [LARGE SCALE GENOMIC DNA]</scope>
    <source>
        <strain evidence="11">SS_bin_28</strain>
    </source>
</reference>
<evidence type="ECO:0000256" key="9">
    <source>
        <dbReference type="ARBA" id="ARBA00023303"/>
    </source>
</evidence>
<evidence type="ECO:0000313" key="12">
    <source>
        <dbReference type="Proteomes" id="UP000547674"/>
    </source>
</evidence>
<evidence type="ECO:0000256" key="3">
    <source>
        <dbReference type="ARBA" id="ARBA00022448"/>
    </source>
</evidence>
<dbReference type="PANTHER" id="PTHR30266">
    <property type="entry name" value="MECHANOSENSITIVE CHANNEL MSCL"/>
    <property type="match status" value="1"/>
</dbReference>
<dbReference type="PANTHER" id="PTHR30266:SF2">
    <property type="entry name" value="LARGE-CONDUCTANCE MECHANOSENSITIVE CHANNEL"/>
    <property type="match status" value="1"/>
</dbReference>
<keyword evidence="3 10" id="KW-0813">Transport</keyword>
<feature type="transmembrane region" description="Helical" evidence="10">
    <location>
        <begin position="12"/>
        <end position="31"/>
    </location>
</feature>
<dbReference type="PROSITE" id="PS01327">
    <property type="entry name" value="MSCL"/>
    <property type="match status" value="1"/>
</dbReference>
<dbReference type="AlphaFoldDB" id="A0A7Y2EAJ5"/>
<keyword evidence="5 10" id="KW-0812">Transmembrane</keyword>
<evidence type="ECO:0000256" key="2">
    <source>
        <dbReference type="ARBA" id="ARBA00007254"/>
    </source>
</evidence>
<comment type="subunit">
    <text evidence="10">Homopentamer.</text>
</comment>
<keyword evidence="9 10" id="KW-0407">Ion channel</keyword>
<comment type="function">
    <text evidence="10">Channel that opens in response to stretch forces in the membrane lipid bilayer. May participate in the regulation of osmotic pressure changes within the cell.</text>
</comment>
<keyword evidence="7 10" id="KW-0406">Ion transport</keyword>
<sequence>MLSEFKAFAMRGNVLDMAVGIILGAAFGKVVTTFVKDVMMPPIGKAMGGVDFGQMYYNLSETSYESLAAAQEAGAPVVLYGAWINTIIDFIIVAFILFLIIRQMNKMKKKEEAAPAAPPKNEVLLEEIRDLLKK</sequence>
<dbReference type="Gene3D" id="1.10.1200.120">
    <property type="entry name" value="Large-conductance mechanosensitive channel, MscL, domain 1"/>
    <property type="match status" value="1"/>
</dbReference>
<proteinExistence type="inferred from homology"/>
<dbReference type="GO" id="GO:0008381">
    <property type="term" value="F:mechanosensitive monoatomic ion channel activity"/>
    <property type="evidence" value="ECO:0007669"/>
    <property type="project" value="UniProtKB-UniRule"/>
</dbReference>
<dbReference type="Proteomes" id="UP000547674">
    <property type="component" value="Unassembled WGS sequence"/>
</dbReference>
<dbReference type="HAMAP" id="MF_00115">
    <property type="entry name" value="MscL"/>
    <property type="match status" value="1"/>
</dbReference>
<dbReference type="NCBIfam" id="NF010557">
    <property type="entry name" value="PRK13952.1"/>
    <property type="match status" value="1"/>
</dbReference>
<dbReference type="Pfam" id="PF01741">
    <property type="entry name" value="MscL"/>
    <property type="match status" value="1"/>
</dbReference>
<keyword evidence="4 10" id="KW-1003">Cell membrane</keyword>
<dbReference type="SUPFAM" id="SSF81330">
    <property type="entry name" value="Gated mechanosensitive channel"/>
    <property type="match status" value="1"/>
</dbReference>
<comment type="subcellular location">
    <subcellularLocation>
        <location evidence="1 10">Cell membrane</location>
        <topology evidence="1 10">Multi-pass membrane protein</topology>
    </subcellularLocation>
</comment>
<evidence type="ECO:0000256" key="5">
    <source>
        <dbReference type="ARBA" id="ARBA00022692"/>
    </source>
</evidence>
<dbReference type="PRINTS" id="PR01264">
    <property type="entry name" value="MECHCHANNEL"/>
</dbReference>
<keyword evidence="6 10" id="KW-1133">Transmembrane helix</keyword>
<protein>
    <recommendedName>
        <fullName evidence="10">Large-conductance mechanosensitive channel</fullName>
    </recommendedName>
</protein>
<dbReference type="InterPro" id="IPR001185">
    <property type="entry name" value="MS_channel"/>
</dbReference>
<dbReference type="InterPro" id="IPR036019">
    <property type="entry name" value="MscL_channel"/>
</dbReference>
<feature type="transmembrane region" description="Helical" evidence="10">
    <location>
        <begin position="77"/>
        <end position="101"/>
    </location>
</feature>
<accession>A0A7Y2EAJ5</accession>
<name>A0A7Y2EAJ5_UNCEI</name>
<evidence type="ECO:0000256" key="1">
    <source>
        <dbReference type="ARBA" id="ARBA00004651"/>
    </source>
</evidence>
<dbReference type="GO" id="GO:0005886">
    <property type="term" value="C:plasma membrane"/>
    <property type="evidence" value="ECO:0007669"/>
    <property type="project" value="UniProtKB-SubCell"/>
</dbReference>
<evidence type="ECO:0000256" key="10">
    <source>
        <dbReference type="HAMAP-Rule" id="MF_00115"/>
    </source>
</evidence>
<evidence type="ECO:0000256" key="4">
    <source>
        <dbReference type="ARBA" id="ARBA00022475"/>
    </source>
</evidence>
<dbReference type="NCBIfam" id="NF001843">
    <property type="entry name" value="PRK00567.1-4"/>
    <property type="match status" value="1"/>
</dbReference>
<evidence type="ECO:0000256" key="6">
    <source>
        <dbReference type="ARBA" id="ARBA00022989"/>
    </source>
</evidence>
<gene>
    <name evidence="10 11" type="primary">mscL</name>
    <name evidence="11" type="ORF">HKN21_12040</name>
</gene>
<dbReference type="InterPro" id="IPR019823">
    <property type="entry name" value="Mechanosensitive_channel_CS"/>
</dbReference>
<comment type="caution">
    <text evidence="11">The sequence shown here is derived from an EMBL/GenBank/DDBJ whole genome shotgun (WGS) entry which is preliminary data.</text>
</comment>
<dbReference type="EMBL" id="JABDJR010000485">
    <property type="protein sequence ID" value="NNF07482.1"/>
    <property type="molecule type" value="Genomic_DNA"/>
</dbReference>
<evidence type="ECO:0000313" key="11">
    <source>
        <dbReference type="EMBL" id="NNF07482.1"/>
    </source>
</evidence>
<evidence type="ECO:0000256" key="8">
    <source>
        <dbReference type="ARBA" id="ARBA00023136"/>
    </source>
</evidence>
<comment type="similarity">
    <text evidence="2 10">Belongs to the MscL family.</text>
</comment>
<keyword evidence="8 10" id="KW-0472">Membrane</keyword>
<evidence type="ECO:0000256" key="7">
    <source>
        <dbReference type="ARBA" id="ARBA00023065"/>
    </source>
</evidence>
<organism evidence="11 12">
    <name type="scientific">Eiseniibacteriota bacterium</name>
    <dbReference type="NCBI Taxonomy" id="2212470"/>
    <lineage>
        <taxon>Bacteria</taxon>
        <taxon>Candidatus Eiseniibacteriota</taxon>
    </lineage>
</organism>